<accession>A0A6J8EEM0</accession>
<dbReference type="AlphaFoldDB" id="A0A6J8EEM0"/>
<gene>
    <name evidence="1" type="ORF">MCOR_49978</name>
</gene>
<keyword evidence="2" id="KW-1185">Reference proteome</keyword>
<organism evidence="1 2">
    <name type="scientific">Mytilus coruscus</name>
    <name type="common">Sea mussel</name>
    <dbReference type="NCBI Taxonomy" id="42192"/>
    <lineage>
        <taxon>Eukaryota</taxon>
        <taxon>Metazoa</taxon>
        <taxon>Spiralia</taxon>
        <taxon>Lophotrochozoa</taxon>
        <taxon>Mollusca</taxon>
        <taxon>Bivalvia</taxon>
        <taxon>Autobranchia</taxon>
        <taxon>Pteriomorphia</taxon>
        <taxon>Mytilida</taxon>
        <taxon>Mytiloidea</taxon>
        <taxon>Mytilidae</taxon>
        <taxon>Mytilinae</taxon>
        <taxon>Mytilus</taxon>
    </lineage>
</organism>
<reference evidence="1 2" key="1">
    <citation type="submission" date="2020-06" db="EMBL/GenBank/DDBJ databases">
        <authorList>
            <person name="Li R."/>
            <person name="Bekaert M."/>
        </authorList>
    </citation>
    <scope>NUCLEOTIDE SEQUENCE [LARGE SCALE GENOMIC DNA]</scope>
    <source>
        <strain evidence="2">wild</strain>
    </source>
</reference>
<evidence type="ECO:0000313" key="1">
    <source>
        <dbReference type="EMBL" id="CAC5417481.1"/>
    </source>
</evidence>
<proteinExistence type="predicted"/>
<protein>
    <submittedName>
        <fullName evidence="1">KRAB</fullName>
    </submittedName>
</protein>
<sequence>MPKLGNPIFDAYCSKGSPVKQNNVVTKNNVKKRFSCDIFGKKITIDFKKPQDPKIQSFETQSGLNGLAKDPNEDSKVECHLKNHNTENQGKNSMFVKWSSYDTHLQTYVRTHTCTGKTWDEYGKQSTQNEQFLIIARKHTTKNPCKCDVVEVNSWQQTTENPNNCDMRGVNSKKNTAENPYKCDVLEVNSRQQTTVNLNKCDARKLIRGKIPLNTHTNVM</sequence>
<evidence type="ECO:0000313" key="2">
    <source>
        <dbReference type="Proteomes" id="UP000507470"/>
    </source>
</evidence>
<dbReference type="EMBL" id="CACVKT020008742">
    <property type="protein sequence ID" value="CAC5417481.1"/>
    <property type="molecule type" value="Genomic_DNA"/>
</dbReference>
<dbReference type="Proteomes" id="UP000507470">
    <property type="component" value="Unassembled WGS sequence"/>
</dbReference>
<name>A0A6J8EEM0_MYTCO</name>